<evidence type="ECO:0000256" key="1">
    <source>
        <dbReference type="SAM" id="SignalP"/>
    </source>
</evidence>
<evidence type="ECO:0000313" key="4">
    <source>
        <dbReference type="Proteomes" id="UP000246352"/>
    </source>
</evidence>
<feature type="domain" description="Lysozyme inhibitor LprI-like N-terminal" evidence="2">
    <location>
        <begin position="32"/>
        <end position="137"/>
    </location>
</feature>
<evidence type="ECO:0000259" key="2">
    <source>
        <dbReference type="Pfam" id="PF07007"/>
    </source>
</evidence>
<sequence length="145" mass="15385">MSRPVSKATLLGLAVAGLLPVAASLAEDLPDCNDPQDQMSMTYCAGVDYETADQALNALWPSVVAAAKANDESVADQARSMGVPTTLQALRAAQHAWISFRDAQCEYEAYAAFGGTMQPMLGSLCLARMTNERIAELKAAMEGLQ</sequence>
<dbReference type="AlphaFoldDB" id="A0A317PQ76"/>
<proteinExistence type="predicted"/>
<keyword evidence="1" id="KW-0732">Signal</keyword>
<organism evidence="3 4">
    <name type="scientific">Hoeflea marina</name>
    <dbReference type="NCBI Taxonomy" id="274592"/>
    <lineage>
        <taxon>Bacteria</taxon>
        <taxon>Pseudomonadati</taxon>
        <taxon>Pseudomonadota</taxon>
        <taxon>Alphaproteobacteria</taxon>
        <taxon>Hyphomicrobiales</taxon>
        <taxon>Rhizobiaceae</taxon>
        <taxon>Hoeflea</taxon>
    </lineage>
</organism>
<dbReference type="PANTHER" id="PTHR39176">
    <property type="entry name" value="PERIPLASMIC PROTEIN-RELATED"/>
    <property type="match status" value="1"/>
</dbReference>
<keyword evidence="4" id="KW-1185">Reference proteome</keyword>
<reference evidence="3 4" key="1">
    <citation type="submission" date="2018-05" db="EMBL/GenBank/DDBJ databases">
        <title>Genomic Encyclopedia of Type Strains, Phase IV (KMG-IV): sequencing the most valuable type-strain genomes for metagenomic binning, comparative biology and taxonomic classification.</title>
        <authorList>
            <person name="Goeker M."/>
        </authorList>
    </citation>
    <scope>NUCLEOTIDE SEQUENCE [LARGE SCALE GENOMIC DNA]</scope>
    <source>
        <strain evidence="3 4">DSM 16791</strain>
    </source>
</reference>
<name>A0A317PQ76_9HYPH</name>
<dbReference type="Pfam" id="PF07007">
    <property type="entry name" value="LprI"/>
    <property type="match status" value="1"/>
</dbReference>
<dbReference type="InterPro" id="IPR009739">
    <property type="entry name" value="LprI-like_N"/>
</dbReference>
<dbReference type="Proteomes" id="UP000246352">
    <property type="component" value="Unassembled WGS sequence"/>
</dbReference>
<accession>A0A317PQ76</accession>
<feature type="chain" id="PRO_5016347624" evidence="1">
    <location>
        <begin position="27"/>
        <end position="145"/>
    </location>
</feature>
<dbReference type="PANTHER" id="PTHR39176:SF1">
    <property type="entry name" value="PERIPLASMIC PROTEIN"/>
    <property type="match status" value="1"/>
</dbReference>
<comment type="caution">
    <text evidence="3">The sequence shown here is derived from an EMBL/GenBank/DDBJ whole genome shotgun (WGS) entry which is preliminary data.</text>
</comment>
<protein>
    <submittedName>
        <fullName evidence="3">Uncharacterized protein YecT (DUF1311 family)</fullName>
    </submittedName>
</protein>
<gene>
    <name evidence="3" type="ORF">DFR52_102404</name>
</gene>
<dbReference type="OrthoDB" id="7340239at2"/>
<dbReference type="RefSeq" id="WP_110031510.1">
    <property type="nucleotide sequence ID" value="NZ_QGTR01000002.1"/>
</dbReference>
<dbReference type="Gene3D" id="1.20.1270.180">
    <property type="match status" value="1"/>
</dbReference>
<evidence type="ECO:0000313" key="3">
    <source>
        <dbReference type="EMBL" id="PWW01740.1"/>
    </source>
</evidence>
<dbReference type="EMBL" id="QGTR01000002">
    <property type="protein sequence ID" value="PWW01740.1"/>
    <property type="molecule type" value="Genomic_DNA"/>
</dbReference>
<feature type="signal peptide" evidence="1">
    <location>
        <begin position="1"/>
        <end position="26"/>
    </location>
</feature>